<dbReference type="AlphaFoldDB" id="C4JVZ7"/>
<dbReference type="KEGG" id="ure:UREG_06739"/>
<sequence>MAFLQDPVSSCSDGGGGKDGKIKEEMYVVFWRFPTALPPLSFATDDDALKPGFLASPSKALTLDTILENAHLLRIPRDALYGRSPPTRLDRLCWRRASPFGQRLSSPSPLFSMPALPQPRQVDTVRHQLLLLRPLCFDGGLQAMISWTTQASTSCEARRKQEFNTLVNPTTNHRLTEIWQREIAPNISAYSGALLHQLRQMTCSPLRAG</sequence>
<reference evidence="2" key="1">
    <citation type="journal article" date="2009" name="Genome Res.">
        <title>Comparative genomic analyses of the human fungal pathogens Coccidioides and their relatives.</title>
        <authorList>
            <person name="Sharpton T.J."/>
            <person name="Stajich J.E."/>
            <person name="Rounsley S.D."/>
            <person name="Gardner M.J."/>
            <person name="Wortman J.R."/>
            <person name="Jordar V.S."/>
            <person name="Maiti R."/>
            <person name="Kodira C.D."/>
            <person name="Neafsey D.E."/>
            <person name="Zeng Q."/>
            <person name="Hung C.-Y."/>
            <person name="McMahan C."/>
            <person name="Muszewska A."/>
            <person name="Grynberg M."/>
            <person name="Mandel M.A."/>
            <person name="Kellner E.M."/>
            <person name="Barker B.M."/>
            <person name="Galgiani J.N."/>
            <person name="Orbach M.J."/>
            <person name="Kirkland T.N."/>
            <person name="Cole G.T."/>
            <person name="Henn M.R."/>
            <person name="Birren B.W."/>
            <person name="Taylor J.W."/>
        </authorList>
    </citation>
    <scope>NUCLEOTIDE SEQUENCE [LARGE SCALE GENOMIC DNA]</scope>
    <source>
        <strain evidence="2">UAMH 1704</strain>
    </source>
</reference>
<proteinExistence type="predicted"/>
<dbReference type="GeneID" id="8442927"/>
<evidence type="ECO:0000313" key="1">
    <source>
        <dbReference type="EMBL" id="EEP81874.1"/>
    </source>
</evidence>
<name>C4JVZ7_UNCRE</name>
<gene>
    <name evidence="1" type="ORF">UREG_06739</name>
</gene>
<organism evidence="1 2">
    <name type="scientific">Uncinocarpus reesii (strain UAMH 1704)</name>
    <dbReference type="NCBI Taxonomy" id="336963"/>
    <lineage>
        <taxon>Eukaryota</taxon>
        <taxon>Fungi</taxon>
        <taxon>Dikarya</taxon>
        <taxon>Ascomycota</taxon>
        <taxon>Pezizomycotina</taxon>
        <taxon>Eurotiomycetes</taxon>
        <taxon>Eurotiomycetidae</taxon>
        <taxon>Onygenales</taxon>
        <taxon>Onygenaceae</taxon>
        <taxon>Uncinocarpus</taxon>
    </lineage>
</organism>
<accession>C4JVZ7</accession>
<dbReference type="EMBL" id="CH476618">
    <property type="protein sequence ID" value="EEP81874.1"/>
    <property type="molecule type" value="Genomic_DNA"/>
</dbReference>
<dbReference type="VEuPathDB" id="FungiDB:UREG_06739"/>
<protein>
    <submittedName>
        <fullName evidence="1">Uncharacterized protein</fullName>
    </submittedName>
</protein>
<evidence type="ECO:0000313" key="2">
    <source>
        <dbReference type="Proteomes" id="UP000002058"/>
    </source>
</evidence>
<dbReference type="HOGENOM" id="CLU_1316272_0_0_1"/>
<keyword evidence="2" id="KW-1185">Reference proteome</keyword>
<dbReference type="InParanoid" id="C4JVZ7"/>
<dbReference type="Proteomes" id="UP000002058">
    <property type="component" value="Unassembled WGS sequence"/>
</dbReference>
<dbReference type="RefSeq" id="XP_002583772.1">
    <property type="nucleotide sequence ID" value="XM_002583726.1"/>
</dbReference>